<reference evidence="2 3" key="1">
    <citation type="journal article" date="2010" name="Stand. Genomic Sci.">
        <title>Complete genome sequence of Spirochaeta smaragdinae type strain (SEBR 4228).</title>
        <authorList>
            <person name="Mavromatis K."/>
            <person name="Yasawong M."/>
            <person name="Chertkov O."/>
            <person name="Lapidus A."/>
            <person name="Lucas S."/>
            <person name="Nolan M."/>
            <person name="Del Rio T.G."/>
            <person name="Tice H."/>
            <person name="Cheng J.F."/>
            <person name="Pitluck S."/>
            <person name="Liolios K."/>
            <person name="Ivanova N."/>
            <person name="Tapia R."/>
            <person name="Han C."/>
            <person name="Bruce D."/>
            <person name="Goodwin L."/>
            <person name="Pati A."/>
            <person name="Chen A."/>
            <person name="Palaniappan K."/>
            <person name="Land M."/>
            <person name="Hauser L."/>
            <person name="Chang Y.J."/>
            <person name="Jeffries C.D."/>
            <person name="Detter J.C."/>
            <person name="Rohde M."/>
            <person name="Brambilla E."/>
            <person name="Spring S."/>
            <person name="Goker M."/>
            <person name="Sikorski J."/>
            <person name="Woyke T."/>
            <person name="Bristow J."/>
            <person name="Eisen J.A."/>
            <person name="Markowitz V."/>
            <person name="Hugenholtz P."/>
            <person name="Klenk H.P."/>
            <person name="Kyrpides N.C."/>
        </authorList>
    </citation>
    <scope>NUCLEOTIDE SEQUENCE [LARGE SCALE GENOMIC DNA]</scope>
    <source>
        <strain evidence="3">DSM 11293 / JCM 15392 / SEBR 4228</strain>
    </source>
</reference>
<proteinExistence type="predicted"/>
<feature type="domain" description="YgjP-like metallopeptidase" evidence="1">
    <location>
        <begin position="27"/>
        <end position="232"/>
    </location>
</feature>
<gene>
    <name evidence="2" type="ordered locus">Spirs_0559</name>
</gene>
<dbReference type="KEGG" id="ssm:Spirs_0559"/>
<dbReference type="STRING" id="573413.Spirs_0559"/>
<evidence type="ECO:0000313" key="2">
    <source>
        <dbReference type="EMBL" id="ADK79704.1"/>
    </source>
</evidence>
<evidence type="ECO:0000259" key="1">
    <source>
        <dbReference type="Pfam" id="PF01863"/>
    </source>
</evidence>
<accession>E1RBH4</accession>
<dbReference type="Pfam" id="PF01863">
    <property type="entry name" value="YgjP-like"/>
    <property type="match status" value="1"/>
</dbReference>
<dbReference type="InterPro" id="IPR053136">
    <property type="entry name" value="UTP_pyrophosphatase-like"/>
</dbReference>
<sequence length="243" mass="28322">MSGKESIPLRVGTGSFDVSILRRKRQKHIRIKISGSGNVSVSCPVTTTQAEIERAIETKRRWIAGHLWRIEEDIKRTDPSTRIFLNGKEYPVEISTSPKRKSHSVTLDQNRKVIVVVGPNRSKPLIIAALKKWLEAEARQRLKLLVREISAEVDIPIHKVFIRNQRSRWGSSSSGGNISLNWRVIMLEPELQRYLVIHELCHQIHLNHSKLYWKEVERLCPNYAERDKQLRNLRRIMALFREE</sequence>
<dbReference type="Proteomes" id="UP000002318">
    <property type="component" value="Chromosome"/>
</dbReference>
<name>E1RBH4_SEDSS</name>
<dbReference type="PANTHER" id="PTHR30399">
    <property type="entry name" value="UNCHARACTERIZED PROTEIN YGJP"/>
    <property type="match status" value="1"/>
</dbReference>
<dbReference type="AlphaFoldDB" id="E1RBH4"/>
<dbReference type="OrthoDB" id="9811177at2"/>
<dbReference type="eggNOG" id="COG1451">
    <property type="taxonomic scope" value="Bacteria"/>
</dbReference>
<evidence type="ECO:0000313" key="3">
    <source>
        <dbReference type="Proteomes" id="UP000002318"/>
    </source>
</evidence>
<dbReference type="HOGENOM" id="CLU_065947_2_2_12"/>
<dbReference type="CDD" id="cd07344">
    <property type="entry name" value="M48_yhfN_like"/>
    <property type="match status" value="1"/>
</dbReference>
<protein>
    <recommendedName>
        <fullName evidence="1">YgjP-like metallopeptidase domain-containing protein</fullName>
    </recommendedName>
</protein>
<dbReference type="EMBL" id="CP002116">
    <property type="protein sequence ID" value="ADK79704.1"/>
    <property type="molecule type" value="Genomic_DNA"/>
</dbReference>
<dbReference type="PANTHER" id="PTHR30399:SF1">
    <property type="entry name" value="UTP PYROPHOSPHATASE"/>
    <property type="match status" value="1"/>
</dbReference>
<dbReference type="RefSeq" id="WP_013253168.1">
    <property type="nucleotide sequence ID" value="NC_014364.1"/>
</dbReference>
<dbReference type="InterPro" id="IPR002725">
    <property type="entry name" value="YgjP-like_metallopeptidase"/>
</dbReference>
<keyword evidence="3" id="KW-1185">Reference proteome</keyword>
<dbReference type="Gene3D" id="3.30.2010.10">
    <property type="entry name" value="Metalloproteases ('zincins'), catalytic domain"/>
    <property type="match status" value="1"/>
</dbReference>
<organism evidence="2 3">
    <name type="scientific">Sediminispirochaeta smaragdinae (strain DSM 11293 / JCM 15392 / SEBR 4228)</name>
    <name type="common">Spirochaeta smaragdinae</name>
    <dbReference type="NCBI Taxonomy" id="573413"/>
    <lineage>
        <taxon>Bacteria</taxon>
        <taxon>Pseudomonadati</taxon>
        <taxon>Spirochaetota</taxon>
        <taxon>Spirochaetia</taxon>
        <taxon>Spirochaetales</taxon>
        <taxon>Spirochaetaceae</taxon>
        <taxon>Sediminispirochaeta</taxon>
    </lineage>
</organism>